<reference evidence="2" key="1">
    <citation type="submission" date="2020-01" db="EMBL/GenBank/DDBJ databases">
        <title>Genome sequence of Kobresia littledalei, the first chromosome-level genome in the family Cyperaceae.</title>
        <authorList>
            <person name="Qu G."/>
        </authorList>
    </citation>
    <scope>NUCLEOTIDE SEQUENCE</scope>
    <source>
        <strain evidence="2">C.B.Clarke</strain>
        <tissue evidence="2">Leaf</tissue>
    </source>
</reference>
<dbReference type="EMBL" id="SWLB01000024">
    <property type="protein sequence ID" value="KAF3323019.1"/>
    <property type="molecule type" value="Genomic_DNA"/>
</dbReference>
<feature type="domain" description="Neprosin activation peptide" evidence="1">
    <location>
        <begin position="3"/>
        <end position="86"/>
    </location>
</feature>
<sequence length="99" mass="10929">MQEPPKRPRGHVDARNISMDSKQGDVRDIQQLWAASGEACPAGSIPIRRTKEEEILRASSIKRFGRKPVAAGIRRDSISTGHEFGTTLLLYGSMHDACI</sequence>
<comment type="caution">
    <text evidence="2">The sequence shown here is derived from an EMBL/GenBank/DDBJ whole genome shotgun (WGS) entry which is preliminary data.</text>
</comment>
<protein>
    <recommendedName>
        <fullName evidence="1">Neprosin activation peptide domain-containing protein</fullName>
    </recommendedName>
</protein>
<dbReference type="OrthoDB" id="1858978at2759"/>
<dbReference type="InterPro" id="IPR025521">
    <property type="entry name" value="Neprosin_propep"/>
</dbReference>
<keyword evidence="3" id="KW-1185">Reference proteome</keyword>
<dbReference type="Pfam" id="PF14365">
    <property type="entry name" value="Neprosin_AP"/>
    <property type="match status" value="1"/>
</dbReference>
<evidence type="ECO:0000313" key="2">
    <source>
        <dbReference type="EMBL" id="KAF3323019.1"/>
    </source>
</evidence>
<organism evidence="2 3">
    <name type="scientific">Carex littledalei</name>
    <dbReference type="NCBI Taxonomy" id="544730"/>
    <lineage>
        <taxon>Eukaryota</taxon>
        <taxon>Viridiplantae</taxon>
        <taxon>Streptophyta</taxon>
        <taxon>Embryophyta</taxon>
        <taxon>Tracheophyta</taxon>
        <taxon>Spermatophyta</taxon>
        <taxon>Magnoliopsida</taxon>
        <taxon>Liliopsida</taxon>
        <taxon>Poales</taxon>
        <taxon>Cyperaceae</taxon>
        <taxon>Cyperoideae</taxon>
        <taxon>Cariceae</taxon>
        <taxon>Carex</taxon>
        <taxon>Carex subgen. Euthyceras</taxon>
    </lineage>
</organism>
<gene>
    <name evidence="2" type="ORF">FCM35_KLT13008</name>
</gene>
<dbReference type="Proteomes" id="UP000623129">
    <property type="component" value="Unassembled WGS sequence"/>
</dbReference>
<accession>A0A833QHW8</accession>
<evidence type="ECO:0000313" key="3">
    <source>
        <dbReference type="Proteomes" id="UP000623129"/>
    </source>
</evidence>
<evidence type="ECO:0000259" key="1">
    <source>
        <dbReference type="Pfam" id="PF14365"/>
    </source>
</evidence>
<name>A0A833QHW8_9POAL</name>
<dbReference type="AlphaFoldDB" id="A0A833QHW8"/>
<proteinExistence type="predicted"/>